<comment type="pathway">
    <text evidence="5 18">Amino-acid biosynthesis; L-leucine biosynthesis; L-leucine from 3-methyl-2-oxobutanoate: step 4/4.</text>
</comment>
<evidence type="ECO:0000256" key="17">
    <source>
        <dbReference type="RuleBase" id="RU004517"/>
    </source>
</evidence>
<evidence type="ECO:0000256" key="5">
    <source>
        <dbReference type="ARBA" id="ARBA00005072"/>
    </source>
</evidence>
<reference evidence="19 20" key="1">
    <citation type="journal article" date="2017" name="Antonie Van Leeuwenhoek">
        <title>Rhizobium rhizosphaerae sp. nov., a novel species isolated from rice rhizosphere.</title>
        <authorList>
            <person name="Zhao J.J."/>
            <person name="Zhang J."/>
            <person name="Zhang R.J."/>
            <person name="Zhang C.W."/>
            <person name="Yin H.Q."/>
            <person name="Zhang X.X."/>
        </authorList>
    </citation>
    <scope>NUCLEOTIDE SEQUENCE [LARGE SCALE GENOMIC DNA]</scope>
    <source>
        <strain evidence="19 20">RD15</strain>
    </source>
</reference>
<evidence type="ECO:0000256" key="7">
    <source>
        <dbReference type="ARBA" id="ARBA00022576"/>
    </source>
</evidence>
<evidence type="ECO:0000313" key="19">
    <source>
        <dbReference type="EMBL" id="OQP86747.1"/>
    </source>
</evidence>
<evidence type="ECO:0000256" key="8">
    <source>
        <dbReference type="ARBA" id="ARBA00022605"/>
    </source>
</evidence>
<dbReference type="NCBIfam" id="NF009897">
    <property type="entry name" value="PRK13357.1"/>
    <property type="match status" value="1"/>
</dbReference>
<keyword evidence="9 17" id="KW-0808">Transferase</keyword>
<dbReference type="PROSITE" id="PS00770">
    <property type="entry name" value="AA_TRANSFER_CLASS_4"/>
    <property type="match status" value="1"/>
</dbReference>
<dbReference type="PANTHER" id="PTHR11825:SF44">
    <property type="entry name" value="BRANCHED-CHAIN-AMINO-ACID AMINOTRANSFERASE"/>
    <property type="match status" value="1"/>
</dbReference>
<dbReference type="GO" id="GO:0008483">
    <property type="term" value="F:transaminase activity"/>
    <property type="evidence" value="ECO:0007669"/>
    <property type="project" value="UniProtKB-KW"/>
</dbReference>
<evidence type="ECO:0000256" key="1">
    <source>
        <dbReference type="ARBA" id="ARBA00001933"/>
    </source>
</evidence>
<dbReference type="SUPFAM" id="SSF56752">
    <property type="entry name" value="D-aminoacid aminotransferase-like PLP-dependent enzymes"/>
    <property type="match status" value="1"/>
</dbReference>
<evidence type="ECO:0000256" key="10">
    <source>
        <dbReference type="ARBA" id="ARBA00022898"/>
    </source>
</evidence>
<evidence type="ECO:0000256" key="13">
    <source>
        <dbReference type="ARBA" id="ARBA00048798"/>
    </source>
</evidence>
<protein>
    <recommendedName>
        <fullName evidence="17">Branched-chain-amino-acid aminotransferase</fullName>
        <ecNumber evidence="17">2.6.1.42</ecNumber>
    </recommendedName>
</protein>
<comment type="function">
    <text evidence="2">Acts on leucine, isoleucine and valine.</text>
</comment>
<evidence type="ECO:0000256" key="4">
    <source>
        <dbReference type="ARBA" id="ARBA00004931"/>
    </source>
</evidence>
<keyword evidence="7 17" id="KW-0032">Aminotransferase</keyword>
<dbReference type="InterPro" id="IPR043132">
    <property type="entry name" value="BCAT-like_C"/>
</dbReference>
<comment type="catalytic activity">
    <reaction evidence="14 17">
        <text>L-leucine + 2-oxoglutarate = 4-methyl-2-oxopentanoate + L-glutamate</text>
        <dbReference type="Rhea" id="RHEA:18321"/>
        <dbReference type="ChEBI" id="CHEBI:16810"/>
        <dbReference type="ChEBI" id="CHEBI:17865"/>
        <dbReference type="ChEBI" id="CHEBI:29985"/>
        <dbReference type="ChEBI" id="CHEBI:57427"/>
        <dbReference type="EC" id="2.6.1.42"/>
    </reaction>
</comment>
<evidence type="ECO:0000256" key="6">
    <source>
        <dbReference type="ARBA" id="ARBA00009320"/>
    </source>
</evidence>
<dbReference type="Gene3D" id="3.30.470.10">
    <property type="match status" value="1"/>
</dbReference>
<dbReference type="InterPro" id="IPR018300">
    <property type="entry name" value="Aminotrans_IV_CS"/>
</dbReference>
<evidence type="ECO:0000313" key="20">
    <source>
        <dbReference type="Proteomes" id="UP000192652"/>
    </source>
</evidence>
<comment type="catalytic activity">
    <reaction evidence="12 17">
        <text>L-valine + 2-oxoglutarate = 3-methyl-2-oxobutanoate + L-glutamate</text>
        <dbReference type="Rhea" id="RHEA:24813"/>
        <dbReference type="ChEBI" id="CHEBI:11851"/>
        <dbReference type="ChEBI" id="CHEBI:16810"/>
        <dbReference type="ChEBI" id="CHEBI:29985"/>
        <dbReference type="ChEBI" id="CHEBI:57762"/>
        <dbReference type="EC" id="2.6.1.42"/>
    </reaction>
</comment>
<dbReference type="EC" id="2.6.1.42" evidence="17"/>
<dbReference type="Proteomes" id="UP000192652">
    <property type="component" value="Unassembled WGS sequence"/>
</dbReference>
<dbReference type="PIRSF" id="PIRSF006468">
    <property type="entry name" value="BCAT1"/>
    <property type="match status" value="1"/>
</dbReference>
<keyword evidence="10 16" id="KW-0663">Pyridoxal phosphate</keyword>
<comment type="similarity">
    <text evidence="6 15">Belongs to the class-IV pyridoxal-phosphate-dependent aminotransferase family.</text>
</comment>
<comment type="caution">
    <text evidence="19">The sequence shown here is derived from an EMBL/GenBank/DDBJ whole genome shotgun (WGS) entry which is preliminary data.</text>
</comment>
<dbReference type="InterPro" id="IPR005786">
    <property type="entry name" value="B_amino_transII"/>
</dbReference>
<evidence type="ECO:0000256" key="15">
    <source>
        <dbReference type="RuleBase" id="RU004106"/>
    </source>
</evidence>
<evidence type="ECO:0000256" key="11">
    <source>
        <dbReference type="ARBA" id="ARBA00023304"/>
    </source>
</evidence>
<evidence type="ECO:0000256" key="9">
    <source>
        <dbReference type="ARBA" id="ARBA00022679"/>
    </source>
</evidence>
<organism evidence="19 20">
    <name type="scientific">Xaviernesmea rhizosphaerae</name>
    <dbReference type="NCBI Taxonomy" id="1672749"/>
    <lineage>
        <taxon>Bacteria</taxon>
        <taxon>Pseudomonadati</taxon>
        <taxon>Pseudomonadota</taxon>
        <taxon>Alphaproteobacteria</taxon>
        <taxon>Hyphomicrobiales</taxon>
        <taxon>Rhizobiaceae</taxon>
        <taxon>Rhizobium/Agrobacterium group</taxon>
        <taxon>Xaviernesmea</taxon>
    </lineage>
</organism>
<dbReference type="InterPro" id="IPR043131">
    <property type="entry name" value="BCAT-like_N"/>
</dbReference>
<dbReference type="NCBIfam" id="TIGR01123">
    <property type="entry name" value="ilvE_II"/>
    <property type="match status" value="1"/>
</dbReference>
<dbReference type="CDD" id="cd01557">
    <property type="entry name" value="BCAT_beta_family"/>
    <property type="match status" value="1"/>
</dbReference>
<dbReference type="PANTHER" id="PTHR11825">
    <property type="entry name" value="SUBGROUP IIII AMINOTRANSFERASE"/>
    <property type="match status" value="1"/>
</dbReference>
<gene>
    <name evidence="19" type="ORF">BTR14_09945</name>
</gene>
<accession>A0ABX3PFB6</accession>
<dbReference type="RefSeq" id="WP_081175958.1">
    <property type="nucleotide sequence ID" value="NZ_MSPX01000006.1"/>
</dbReference>
<dbReference type="InterPro" id="IPR033939">
    <property type="entry name" value="BCAT_family"/>
</dbReference>
<comment type="catalytic activity">
    <reaction evidence="13 17">
        <text>L-isoleucine + 2-oxoglutarate = (S)-3-methyl-2-oxopentanoate + L-glutamate</text>
        <dbReference type="Rhea" id="RHEA:24801"/>
        <dbReference type="ChEBI" id="CHEBI:16810"/>
        <dbReference type="ChEBI" id="CHEBI:29985"/>
        <dbReference type="ChEBI" id="CHEBI:35146"/>
        <dbReference type="ChEBI" id="CHEBI:58045"/>
        <dbReference type="EC" id="2.6.1.42"/>
    </reaction>
</comment>
<comment type="cofactor">
    <cofactor evidence="1 16">
        <name>pyridoxal 5'-phosphate</name>
        <dbReference type="ChEBI" id="CHEBI:597326"/>
    </cofactor>
</comment>
<dbReference type="InterPro" id="IPR001544">
    <property type="entry name" value="Aminotrans_IV"/>
</dbReference>
<dbReference type="InterPro" id="IPR036038">
    <property type="entry name" value="Aminotransferase-like"/>
</dbReference>
<keyword evidence="8 17" id="KW-0028">Amino-acid biosynthesis</keyword>
<name>A0ABX3PFB6_9HYPH</name>
<evidence type="ECO:0000256" key="3">
    <source>
        <dbReference type="ARBA" id="ARBA00004824"/>
    </source>
</evidence>
<keyword evidence="20" id="KW-1185">Reference proteome</keyword>
<proteinExistence type="inferred from homology"/>
<sequence>MSANLTFDISRNPNPMPPAERQKALEHLGFGTLFSDHMAIIEWDAATGWHSARVAARRPFEIDPAAAVLHYGQEIFEGMKAYRNGEGQLVLFRPEENARRFNASAERMAMPPIPEALFLEAVEQLVRVDADWVPAGEGASLYLRPFMFASEAFLGVRPSQKYIFSVIACPVGPYFSGGAKPITVWVTEDYSRAARGGTGAAKCGGNYAASLAAQARAYEEGCAQVVFLDAAEQKWIEELGGMNIFFVFDDNRIVTPELGTILPGITRQSLLTLAREEGLEVSERPYAFADWKADSESGRLREVFACGTAAVVASIGEAKFEGGSLRMGNGAIGPVTERLHHKLTGIQRGTEADTHGWVRVVS</sequence>
<comment type="pathway">
    <text evidence="3 18">Amino-acid biosynthesis; L-isoleucine biosynthesis; L-isoleucine from 2-oxobutanoate: step 4/4.</text>
</comment>
<evidence type="ECO:0000256" key="12">
    <source>
        <dbReference type="ARBA" id="ARBA00048212"/>
    </source>
</evidence>
<dbReference type="Pfam" id="PF01063">
    <property type="entry name" value="Aminotran_4"/>
    <property type="match status" value="1"/>
</dbReference>
<dbReference type="EMBL" id="MSPX01000006">
    <property type="protein sequence ID" value="OQP86747.1"/>
    <property type="molecule type" value="Genomic_DNA"/>
</dbReference>
<comment type="pathway">
    <text evidence="4 18">Amino-acid biosynthesis; L-valine biosynthesis; L-valine from pyruvate: step 4/4.</text>
</comment>
<evidence type="ECO:0000256" key="16">
    <source>
        <dbReference type="RuleBase" id="RU004516"/>
    </source>
</evidence>
<evidence type="ECO:0000256" key="14">
    <source>
        <dbReference type="ARBA" id="ARBA00049229"/>
    </source>
</evidence>
<keyword evidence="11 17" id="KW-0100">Branched-chain amino acid biosynthesis</keyword>
<evidence type="ECO:0000256" key="2">
    <source>
        <dbReference type="ARBA" id="ARBA00003109"/>
    </source>
</evidence>
<dbReference type="Gene3D" id="3.20.10.10">
    <property type="entry name" value="D-amino Acid Aminotransferase, subunit A, domain 2"/>
    <property type="match status" value="1"/>
</dbReference>
<evidence type="ECO:0000256" key="18">
    <source>
        <dbReference type="RuleBase" id="RU004519"/>
    </source>
</evidence>